<dbReference type="PANTHER" id="PTHR43420:SF12">
    <property type="entry name" value="N-ACETYLTRANSFERASE DOMAIN-CONTAINING PROTEIN"/>
    <property type="match status" value="1"/>
</dbReference>
<organism evidence="4 5">
    <name type="scientific">Koribacter versatilis (strain Ellin345)</name>
    <dbReference type="NCBI Taxonomy" id="204669"/>
    <lineage>
        <taxon>Bacteria</taxon>
        <taxon>Pseudomonadati</taxon>
        <taxon>Acidobacteriota</taxon>
        <taxon>Terriglobia</taxon>
        <taxon>Terriglobales</taxon>
        <taxon>Candidatus Korobacteraceae</taxon>
        <taxon>Candidatus Korobacter</taxon>
    </lineage>
</organism>
<dbReference type="InterPro" id="IPR000182">
    <property type="entry name" value="GNAT_dom"/>
</dbReference>
<dbReference type="PROSITE" id="PS51186">
    <property type="entry name" value="GNAT"/>
    <property type="match status" value="2"/>
</dbReference>
<dbReference type="KEGG" id="aba:Acid345_4211"/>
<proteinExistence type="predicted"/>
<evidence type="ECO:0000259" key="3">
    <source>
        <dbReference type="PROSITE" id="PS51186"/>
    </source>
</evidence>
<dbReference type="InterPro" id="IPR016181">
    <property type="entry name" value="Acyl_CoA_acyltransferase"/>
</dbReference>
<dbReference type="CDD" id="cd04301">
    <property type="entry name" value="NAT_SF"/>
    <property type="match status" value="1"/>
</dbReference>
<dbReference type="STRING" id="204669.Acid345_4211"/>
<dbReference type="eggNOG" id="COG0456">
    <property type="taxonomic scope" value="Bacteria"/>
</dbReference>
<keyword evidence="5" id="KW-1185">Reference proteome</keyword>
<evidence type="ECO:0000313" key="4">
    <source>
        <dbReference type="EMBL" id="ABF43211.1"/>
    </source>
</evidence>
<dbReference type="PANTHER" id="PTHR43420">
    <property type="entry name" value="ACETYLTRANSFERASE"/>
    <property type="match status" value="1"/>
</dbReference>
<evidence type="ECO:0000256" key="2">
    <source>
        <dbReference type="ARBA" id="ARBA00023315"/>
    </source>
</evidence>
<keyword evidence="1" id="KW-0808">Transferase</keyword>
<dbReference type="HOGENOM" id="CLU_825445_0_0_0"/>
<dbReference type="GO" id="GO:0016747">
    <property type="term" value="F:acyltransferase activity, transferring groups other than amino-acyl groups"/>
    <property type="evidence" value="ECO:0007669"/>
    <property type="project" value="InterPro"/>
</dbReference>
<gene>
    <name evidence="4" type="ordered locus">Acid345_4211</name>
</gene>
<evidence type="ECO:0000256" key="1">
    <source>
        <dbReference type="ARBA" id="ARBA00022679"/>
    </source>
</evidence>
<reference evidence="4 5" key="1">
    <citation type="journal article" date="2009" name="Appl. Environ. Microbiol.">
        <title>Three genomes from the phylum Acidobacteria provide insight into the lifestyles of these microorganisms in soils.</title>
        <authorList>
            <person name="Ward N.L."/>
            <person name="Challacombe J.F."/>
            <person name="Janssen P.H."/>
            <person name="Henrissat B."/>
            <person name="Coutinho P.M."/>
            <person name="Wu M."/>
            <person name="Xie G."/>
            <person name="Haft D.H."/>
            <person name="Sait M."/>
            <person name="Badger J."/>
            <person name="Barabote R.D."/>
            <person name="Bradley B."/>
            <person name="Brettin T.S."/>
            <person name="Brinkac L.M."/>
            <person name="Bruce D."/>
            <person name="Creasy T."/>
            <person name="Daugherty S.C."/>
            <person name="Davidsen T.M."/>
            <person name="DeBoy R.T."/>
            <person name="Detter J.C."/>
            <person name="Dodson R.J."/>
            <person name="Durkin A.S."/>
            <person name="Ganapathy A."/>
            <person name="Gwinn-Giglio M."/>
            <person name="Han C.S."/>
            <person name="Khouri H."/>
            <person name="Kiss H."/>
            <person name="Kothari S.P."/>
            <person name="Madupu R."/>
            <person name="Nelson K.E."/>
            <person name="Nelson W.C."/>
            <person name="Paulsen I."/>
            <person name="Penn K."/>
            <person name="Ren Q."/>
            <person name="Rosovitz M.J."/>
            <person name="Selengut J.D."/>
            <person name="Shrivastava S."/>
            <person name="Sullivan S.A."/>
            <person name="Tapia R."/>
            <person name="Thompson L.S."/>
            <person name="Watkins K.L."/>
            <person name="Yang Q."/>
            <person name="Yu C."/>
            <person name="Zafar N."/>
            <person name="Zhou L."/>
            <person name="Kuske C.R."/>
        </authorList>
    </citation>
    <scope>NUCLEOTIDE SEQUENCE [LARGE SCALE GENOMIC DNA]</scope>
    <source>
        <strain evidence="4 5">Ellin345</strain>
    </source>
</reference>
<feature type="domain" description="N-acetyltransferase" evidence="3">
    <location>
        <begin position="4"/>
        <end position="149"/>
    </location>
</feature>
<dbReference type="SUPFAM" id="SSF55729">
    <property type="entry name" value="Acyl-CoA N-acyltransferases (Nat)"/>
    <property type="match status" value="2"/>
</dbReference>
<dbReference type="RefSeq" id="WP_011525010.1">
    <property type="nucleotide sequence ID" value="NC_008009.1"/>
</dbReference>
<dbReference type="InterPro" id="IPR050680">
    <property type="entry name" value="YpeA/RimI_acetyltransf"/>
</dbReference>
<protein>
    <submittedName>
        <fullName evidence="4">GCN5-related N-acetyltransferase</fullName>
    </submittedName>
</protein>
<dbReference type="EMBL" id="CP000360">
    <property type="protein sequence ID" value="ABF43211.1"/>
    <property type="molecule type" value="Genomic_DNA"/>
</dbReference>
<dbReference type="OrthoDB" id="106155at2"/>
<dbReference type="AlphaFoldDB" id="Q1IIT9"/>
<dbReference type="Proteomes" id="UP000002432">
    <property type="component" value="Chromosome"/>
</dbReference>
<sequence>MEILDLRHFTSSDLRPLLDQEARVWSRLLAWDYRSSADMILRYVDAKILPGYAAVDHGALKGYSFFVYEGSKGVIGDLFAVPDNGHTPKLESELVRHVIETLQQSPGIHRIEAQLLVHDAGQVAKPFLEEGFQRYPRIFMTLPITKPLATRGREVPGDIEIRPWRDEDYQPAAAVISSAYRGHIDSEINDQYRSLNGSLRFLNNIVRFPGCGVFDPAASFVALSRSTHQIVGVLLCSRVKEDVGHITQVCMVPELRGLGIGEALIAYTAANLKKRSFNMLSLTVTEANARAVDLYKRLGFRSERIFDAFVWEG</sequence>
<name>Q1IIT9_KORVE</name>
<keyword evidence="2" id="KW-0012">Acyltransferase</keyword>
<accession>Q1IIT9</accession>
<dbReference type="Gene3D" id="3.40.630.30">
    <property type="match status" value="1"/>
</dbReference>
<dbReference type="Pfam" id="PF00583">
    <property type="entry name" value="Acetyltransf_1"/>
    <property type="match status" value="1"/>
</dbReference>
<dbReference type="EnsemblBacteria" id="ABF43211">
    <property type="protein sequence ID" value="ABF43211"/>
    <property type="gene ID" value="Acid345_4211"/>
</dbReference>
<feature type="domain" description="N-acetyltransferase" evidence="3">
    <location>
        <begin position="159"/>
        <end position="313"/>
    </location>
</feature>
<evidence type="ECO:0000313" key="5">
    <source>
        <dbReference type="Proteomes" id="UP000002432"/>
    </source>
</evidence>